<keyword evidence="12" id="KW-1185">Reference proteome</keyword>
<dbReference type="PROSITE" id="PS00211">
    <property type="entry name" value="ABC_TRANSPORTER_1"/>
    <property type="match status" value="1"/>
</dbReference>
<keyword evidence="6" id="KW-1278">Translocase</keyword>
<dbReference type="Proteomes" id="UP000069912">
    <property type="component" value="Chromosome"/>
</dbReference>
<feature type="domain" description="ABC transporter" evidence="9">
    <location>
        <begin position="3"/>
        <end position="246"/>
    </location>
</feature>
<evidence type="ECO:0000256" key="4">
    <source>
        <dbReference type="ARBA" id="ARBA00022741"/>
    </source>
</evidence>
<dbReference type="CDD" id="cd03225">
    <property type="entry name" value="ABC_cobalt_CbiO_domain1"/>
    <property type="match status" value="1"/>
</dbReference>
<dbReference type="GeneID" id="92903046"/>
<evidence type="ECO:0000256" key="5">
    <source>
        <dbReference type="ARBA" id="ARBA00022840"/>
    </source>
</evidence>
<evidence type="ECO:0000313" key="11">
    <source>
        <dbReference type="EMBL" id="PKZ21466.1"/>
    </source>
</evidence>
<dbReference type="AlphaFoldDB" id="A0A120I947"/>
<dbReference type="PROSITE" id="PS50893">
    <property type="entry name" value="ABC_TRANSPORTER_2"/>
    <property type="match status" value="1"/>
</dbReference>
<reference evidence="12" key="2">
    <citation type="submission" date="2016-01" db="EMBL/GenBank/DDBJ databases">
        <title>Six Aerococcus type strain genome sequencing and assembly using PacBio and Illumina Hiseq.</title>
        <authorList>
            <person name="Carkaci D."/>
            <person name="Dargis R."/>
            <person name="Nielsen X.C."/>
            <person name="Skovgaard O."/>
            <person name="Fuursted K."/>
            <person name="Christensen J.J."/>
        </authorList>
    </citation>
    <scope>NUCLEOTIDE SEQUENCE [LARGE SCALE GENOMIC DNA]</scope>
    <source>
        <strain evidence="12">CCUG43001</strain>
    </source>
</reference>
<reference evidence="11 13" key="3">
    <citation type="submission" date="2017-12" db="EMBL/GenBank/DDBJ databases">
        <title>Phylogenetic diversity of female urinary microbiome.</title>
        <authorList>
            <person name="Thomas-White K."/>
            <person name="Wolfe A.J."/>
        </authorList>
    </citation>
    <scope>NUCLEOTIDE SEQUENCE [LARGE SCALE GENOMIC DNA]</scope>
    <source>
        <strain evidence="11 13">UMB0139</strain>
    </source>
</reference>
<dbReference type="OrthoDB" id="9784332at2"/>
<dbReference type="EC" id="7.-.-.-" evidence="8"/>
<dbReference type="RefSeq" id="WP_067972970.1">
    <property type="nucleotide sequence ID" value="NZ_CAJHKM010000004.1"/>
</dbReference>
<comment type="similarity">
    <text evidence="8">Belongs to the ABC transporter superfamily. Energy-coupling factor EcfA family.</text>
</comment>
<dbReference type="SUPFAM" id="SSF52540">
    <property type="entry name" value="P-loop containing nucleoside triphosphate hydrolases"/>
    <property type="match status" value="1"/>
</dbReference>
<comment type="function">
    <text evidence="8">ATP-binding (A) component of a common energy-coupling factor (ECF) ABC-transporter complex.</text>
</comment>
<keyword evidence="2 8" id="KW-0813">Transport</keyword>
<dbReference type="SMART" id="SM00382">
    <property type="entry name" value="AAA"/>
    <property type="match status" value="1"/>
</dbReference>
<dbReference type="InterPro" id="IPR027417">
    <property type="entry name" value="P-loop_NTPase"/>
</dbReference>
<evidence type="ECO:0000313" key="12">
    <source>
        <dbReference type="Proteomes" id="UP000069912"/>
    </source>
</evidence>
<dbReference type="InterPro" id="IPR015856">
    <property type="entry name" value="ABC_transpr_CbiO/EcfA_su"/>
</dbReference>
<dbReference type="Gene3D" id="3.40.50.300">
    <property type="entry name" value="P-loop containing nucleotide triphosphate hydrolases"/>
    <property type="match status" value="1"/>
</dbReference>
<dbReference type="KEGG" id="asan:AWM72_03050"/>
<evidence type="ECO:0000313" key="13">
    <source>
        <dbReference type="Proteomes" id="UP000234239"/>
    </source>
</evidence>
<comment type="subunit">
    <text evidence="8">Forms a stable energy-coupling factor (ECF) transporter complex composed of 2 membrane-embedded substrate-binding proteins (S component), 2 ATP-binding proteins (A component) and 2 transmembrane proteins (T component).</text>
</comment>
<dbReference type="PANTHER" id="PTHR43553">
    <property type="entry name" value="HEAVY METAL TRANSPORTER"/>
    <property type="match status" value="1"/>
</dbReference>
<protein>
    <recommendedName>
        <fullName evidence="8">Energy-coupling factor transporter ATP-binding protein EcfA2</fullName>
        <ecNumber evidence="8">7.-.-.-</ecNumber>
    </recommendedName>
</protein>
<evidence type="ECO:0000256" key="3">
    <source>
        <dbReference type="ARBA" id="ARBA00022475"/>
    </source>
</evidence>
<keyword evidence="5 8" id="KW-0067">ATP-binding</keyword>
<evidence type="ECO:0000313" key="10">
    <source>
        <dbReference type="EMBL" id="AMB93803.1"/>
    </source>
</evidence>
<keyword evidence="4 8" id="KW-0547">Nucleotide-binding</keyword>
<dbReference type="Proteomes" id="UP000234239">
    <property type="component" value="Unassembled WGS sequence"/>
</dbReference>
<keyword evidence="7 8" id="KW-0472">Membrane</keyword>
<dbReference type="EMBL" id="PKGY01000003">
    <property type="protein sequence ID" value="PKZ21466.1"/>
    <property type="molecule type" value="Genomic_DNA"/>
</dbReference>
<evidence type="ECO:0000256" key="6">
    <source>
        <dbReference type="ARBA" id="ARBA00022967"/>
    </source>
</evidence>
<evidence type="ECO:0000256" key="7">
    <source>
        <dbReference type="ARBA" id="ARBA00023136"/>
    </source>
</evidence>
<evidence type="ECO:0000259" key="9">
    <source>
        <dbReference type="PROSITE" id="PS50893"/>
    </source>
</evidence>
<dbReference type="GO" id="GO:0043190">
    <property type="term" value="C:ATP-binding cassette (ABC) transporter complex"/>
    <property type="evidence" value="ECO:0007669"/>
    <property type="project" value="TreeGrafter"/>
</dbReference>
<dbReference type="InterPro" id="IPR003593">
    <property type="entry name" value="AAA+_ATPase"/>
</dbReference>
<reference evidence="10 12" key="1">
    <citation type="journal article" date="2016" name="Genome Announc.">
        <title>Complete Genome Sequences of Aerococcus christensenii CCUG 28831T, Aerococcus sanguinicola CCUG 43001T, Aerococcus urinae CCUG 36881T, Aerococcus urinaeequi CCUG 28094T, Aerococcus urinaehominis CCUG 42038 BT, and Aerococcus viridans CCUG 4311T.</title>
        <authorList>
            <person name="Carkaci D."/>
            <person name="Dargis R."/>
            <person name="Nielsen X.C."/>
            <person name="Skovgaard O."/>
            <person name="Fuursted K."/>
            <person name="Christensen J.J."/>
        </authorList>
    </citation>
    <scope>NUCLEOTIDE SEQUENCE [LARGE SCALE GENOMIC DNA]</scope>
    <source>
        <strain evidence="10 12">CCUG43001</strain>
    </source>
</reference>
<evidence type="ECO:0000256" key="8">
    <source>
        <dbReference type="RuleBase" id="RU365104"/>
    </source>
</evidence>
<dbReference type="GO" id="GO:0042626">
    <property type="term" value="F:ATPase-coupled transmembrane transporter activity"/>
    <property type="evidence" value="ECO:0007669"/>
    <property type="project" value="TreeGrafter"/>
</dbReference>
<dbReference type="PANTHER" id="PTHR43553:SF27">
    <property type="entry name" value="ENERGY-COUPLING FACTOR TRANSPORTER ATP-BINDING PROTEIN ECFA2"/>
    <property type="match status" value="1"/>
</dbReference>
<evidence type="ECO:0000256" key="2">
    <source>
        <dbReference type="ARBA" id="ARBA00022448"/>
    </source>
</evidence>
<comment type="subcellular location">
    <subcellularLocation>
        <location evidence="1 8">Cell membrane</location>
        <topology evidence="1 8">Peripheral membrane protein</topology>
    </subcellularLocation>
</comment>
<evidence type="ECO:0000256" key="1">
    <source>
        <dbReference type="ARBA" id="ARBA00004202"/>
    </source>
</evidence>
<dbReference type="Pfam" id="PF00005">
    <property type="entry name" value="ABC_tran"/>
    <property type="match status" value="1"/>
</dbReference>
<dbReference type="InterPro" id="IPR017871">
    <property type="entry name" value="ABC_transporter-like_CS"/>
</dbReference>
<keyword evidence="3 8" id="KW-1003">Cell membrane</keyword>
<dbReference type="NCBIfam" id="NF010155">
    <property type="entry name" value="PRK13634.1"/>
    <property type="match status" value="1"/>
</dbReference>
<name>A0A120I947_9LACT</name>
<dbReference type="GO" id="GO:0005524">
    <property type="term" value="F:ATP binding"/>
    <property type="evidence" value="ECO:0007669"/>
    <property type="project" value="UniProtKB-UniRule"/>
</dbReference>
<dbReference type="EMBL" id="CP014160">
    <property type="protein sequence ID" value="AMB93803.1"/>
    <property type="molecule type" value="Genomic_DNA"/>
</dbReference>
<dbReference type="InterPro" id="IPR030946">
    <property type="entry name" value="EcfA2"/>
</dbReference>
<gene>
    <name evidence="10" type="ORF">AWM72_03050</name>
    <name evidence="11" type="ORF">CYJ28_06045</name>
</gene>
<organism evidence="10 12">
    <name type="scientific">Aerococcus sanguinicola</name>
    <dbReference type="NCBI Taxonomy" id="119206"/>
    <lineage>
        <taxon>Bacteria</taxon>
        <taxon>Bacillati</taxon>
        <taxon>Bacillota</taxon>
        <taxon>Bacilli</taxon>
        <taxon>Lactobacillales</taxon>
        <taxon>Aerococcaceae</taxon>
        <taxon>Aerococcus</taxon>
    </lineage>
</organism>
<dbReference type="InterPro" id="IPR050095">
    <property type="entry name" value="ECF_ABC_transporter_ATP-bd"/>
</dbReference>
<dbReference type="FunFam" id="3.40.50.300:FF:000224">
    <property type="entry name" value="Energy-coupling factor transporter ATP-binding protein EcfA"/>
    <property type="match status" value="1"/>
</dbReference>
<sequence length="292" mass="31941">MQIEFDQVGFAYGAGTAFEMQALHDVSLTIPDKSFTALVGHTGSGKSTVIQHLNALLLPSSGEVRLGHFVLNSESKGKGLKDLRAKVGMVFQFPESQLFEETLLADVMFGPKNYGASEEEARERALEALDLVGIAPELHDRSPFELSGGQMRRVAIAGILAMQPEVLVLDEPTAGLDPKGQKEMLEMFYQLYQDKGLTVVLVSHHMNDVAKYANHVIVMEGGTCIRSGRPEEIFQDPDWLHQHQLDLPDSLHFARTYEAQTGRALSGTALTVDHLADAILTDLGRGLDSNEG</sequence>
<proteinExistence type="inferred from homology"/>
<dbReference type="GO" id="GO:0016887">
    <property type="term" value="F:ATP hydrolysis activity"/>
    <property type="evidence" value="ECO:0007669"/>
    <property type="project" value="InterPro"/>
</dbReference>
<dbReference type="InterPro" id="IPR003439">
    <property type="entry name" value="ABC_transporter-like_ATP-bd"/>
</dbReference>
<accession>A0A120I947</accession>
<dbReference type="NCBIfam" id="TIGR04521">
    <property type="entry name" value="ECF_ATPase_2"/>
    <property type="match status" value="1"/>
</dbReference>